<evidence type="ECO:0000256" key="4">
    <source>
        <dbReference type="ARBA" id="ARBA00032089"/>
    </source>
</evidence>
<dbReference type="Pfam" id="PF04085">
    <property type="entry name" value="MreC"/>
    <property type="match status" value="1"/>
</dbReference>
<evidence type="ECO:0000256" key="6">
    <source>
        <dbReference type="SAM" id="Coils"/>
    </source>
</evidence>
<dbReference type="GO" id="GO:0008360">
    <property type="term" value="P:regulation of cell shape"/>
    <property type="evidence" value="ECO:0007669"/>
    <property type="project" value="UniProtKB-KW"/>
</dbReference>
<evidence type="ECO:0000313" key="9">
    <source>
        <dbReference type="Proteomes" id="UP000283880"/>
    </source>
</evidence>
<gene>
    <name evidence="8" type="primary">mreC</name>
    <name evidence="8" type="ORF">DWV29_02530</name>
</gene>
<feature type="domain" description="Rod shape-determining protein MreC beta-barrel core" evidence="7">
    <location>
        <begin position="120"/>
        <end position="269"/>
    </location>
</feature>
<reference evidence="8 9" key="1">
    <citation type="submission" date="2018-08" db="EMBL/GenBank/DDBJ databases">
        <title>A genome reference for cultivated species of the human gut microbiota.</title>
        <authorList>
            <person name="Zou Y."/>
            <person name="Xue W."/>
            <person name="Luo G."/>
        </authorList>
    </citation>
    <scope>NUCLEOTIDE SEQUENCE [LARGE SCALE GENOMIC DNA]</scope>
    <source>
        <strain evidence="8 9">AF04-15</strain>
    </source>
</reference>
<dbReference type="EMBL" id="QSBM01000001">
    <property type="protein sequence ID" value="RGX33101.1"/>
    <property type="molecule type" value="Genomic_DNA"/>
</dbReference>
<dbReference type="Proteomes" id="UP000283880">
    <property type="component" value="Unassembled WGS sequence"/>
</dbReference>
<evidence type="ECO:0000259" key="7">
    <source>
        <dbReference type="Pfam" id="PF04085"/>
    </source>
</evidence>
<evidence type="ECO:0000256" key="3">
    <source>
        <dbReference type="ARBA" id="ARBA00022960"/>
    </source>
</evidence>
<dbReference type="GO" id="GO:0005886">
    <property type="term" value="C:plasma membrane"/>
    <property type="evidence" value="ECO:0007669"/>
    <property type="project" value="TreeGrafter"/>
</dbReference>
<dbReference type="AlphaFoldDB" id="A0A413FLB1"/>
<sequence length="281" mass="31175">MESKYSKYILIVLTALCVLLIGITSLRDGVMDPLRTGVGYFLIPIQSGVNKVGTGIYNELTDFTKLKGALAENEKLKDEIARLTEDNSRLQAERSELERLRSLYQLDQDYMQYDKIGARVIARDSEKWFQVFRINKGSADGVRVDMNVMADGGLVGIVTDVGANYATVRSIIDDSSRVSAMPVGSEYSCIVAGDLTQYEQGRLRITDFSKDEVVKDGDQIVTSNISTKFLPGILIGYAVDVTVDSEHLTQSGYLIPVVDFDNLQEVFVITDVKEMEEATPQ</sequence>
<protein>
    <recommendedName>
        <fullName evidence="2 5">Cell shape-determining protein MreC</fullName>
    </recommendedName>
    <alternativeName>
        <fullName evidence="4 5">Cell shape protein MreC</fullName>
    </alternativeName>
</protein>
<dbReference type="PANTHER" id="PTHR34138">
    <property type="entry name" value="CELL SHAPE-DETERMINING PROTEIN MREC"/>
    <property type="match status" value="1"/>
</dbReference>
<dbReference type="InterPro" id="IPR042177">
    <property type="entry name" value="Cell/Rod_1"/>
</dbReference>
<dbReference type="NCBIfam" id="TIGR00219">
    <property type="entry name" value="mreC"/>
    <property type="match status" value="1"/>
</dbReference>
<dbReference type="PANTHER" id="PTHR34138:SF1">
    <property type="entry name" value="CELL SHAPE-DETERMINING PROTEIN MREC"/>
    <property type="match status" value="1"/>
</dbReference>
<dbReference type="InterPro" id="IPR042175">
    <property type="entry name" value="Cell/Rod_MreC_2"/>
</dbReference>
<accession>A0A413FLB1</accession>
<dbReference type="OrthoDB" id="9792313at2"/>
<comment type="function">
    <text evidence="5">Involved in formation and maintenance of cell shape.</text>
</comment>
<dbReference type="RefSeq" id="WP_007718423.1">
    <property type="nucleotide sequence ID" value="NZ_BAABXR010000001.1"/>
</dbReference>
<comment type="caution">
    <text evidence="8">The sequence shown here is derived from an EMBL/GenBank/DDBJ whole genome shotgun (WGS) entry which is preliminary data.</text>
</comment>
<name>A0A413FLB1_9FIRM</name>
<feature type="coiled-coil region" evidence="6">
    <location>
        <begin position="66"/>
        <end position="107"/>
    </location>
</feature>
<dbReference type="Gene3D" id="2.40.10.350">
    <property type="entry name" value="Rod shape-determining protein MreC, domain 2"/>
    <property type="match status" value="1"/>
</dbReference>
<dbReference type="Gene3D" id="2.40.10.340">
    <property type="entry name" value="Rod shape-determining protein MreC, domain 1"/>
    <property type="match status" value="1"/>
</dbReference>
<dbReference type="InterPro" id="IPR007221">
    <property type="entry name" value="MreC"/>
</dbReference>
<organism evidence="8 9">
    <name type="scientific">Enterocloster asparagiformis</name>
    <dbReference type="NCBI Taxonomy" id="333367"/>
    <lineage>
        <taxon>Bacteria</taxon>
        <taxon>Bacillati</taxon>
        <taxon>Bacillota</taxon>
        <taxon>Clostridia</taxon>
        <taxon>Lachnospirales</taxon>
        <taxon>Lachnospiraceae</taxon>
        <taxon>Enterocloster</taxon>
    </lineage>
</organism>
<keyword evidence="3 5" id="KW-0133">Cell shape</keyword>
<evidence type="ECO:0000313" key="8">
    <source>
        <dbReference type="EMBL" id="RGX33101.1"/>
    </source>
</evidence>
<evidence type="ECO:0000256" key="1">
    <source>
        <dbReference type="ARBA" id="ARBA00009369"/>
    </source>
</evidence>
<comment type="similarity">
    <text evidence="1 5">Belongs to the MreC family.</text>
</comment>
<evidence type="ECO:0000256" key="5">
    <source>
        <dbReference type="PIRNR" id="PIRNR038471"/>
    </source>
</evidence>
<proteinExistence type="inferred from homology"/>
<evidence type="ECO:0000256" key="2">
    <source>
        <dbReference type="ARBA" id="ARBA00013855"/>
    </source>
</evidence>
<dbReference type="InterPro" id="IPR055342">
    <property type="entry name" value="MreC_beta-barrel_core"/>
</dbReference>
<keyword evidence="6" id="KW-0175">Coiled coil</keyword>
<dbReference type="PIRSF" id="PIRSF038471">
    <property type="entry name" value="MreC"/>
    <property type="match status" value="1"/>
</dbReference>